<reference evidence="2" key="1">
    <citation type="submission" date="2021-04" db="EMBL/GenBank/DDBJ databases">
        <title>Sinoanaerobacter chloroacetimidivorans sp. nov., an obligate anaerobic bacterium isolated from anaerobic sludge.</title>
        <authorList>
            <person name="Bao Y."/>
        </authorList>
    </citation>
    <scope>NUCLEOTIDE SEQUENCE</scope>
    <source>
        <strain evidence="2">BAD-6</strain>
    </source>
</reference>
<dbReference type="InterPro" id="IPR039445">
    <property type="entry name" value="DauR-like_HTH"/>
</dbReference>
<evidence type="ECO:0000313" key="2">
    <source>
        <dbReference type="EMBL" id="MBR0598127.1"/>
    </source>
</evidence>
<name>A0A8J7VZQ0_9FIRM</name>
<keyword evidence="3" id="KW-1185">Reference proteome</keyword>
<dbReference type="AlphaFoldDB" id="A0A8J7VZQ0"/>
<evidence type="ECO:0000259" key="1">
    <source>
        <dbReference type="Pfam" id="PF13309"/>
    </source>
</evidence>
<dbReference type="EMBL" id="JAGSND010000005">
    <property type="protein sequence ID" value="MBR0598127.1"/>
    <property type="molecule type" value="Genomic_DNA"/>
</dbReference>
<sequence length="78" mass="8593">MIATAVSSAQLEVSNNPSITAPNRNKEIIYILNEKGIFQLKDAVVQVAHYLGITKNTVYLHLRNLSNNGVGNDEIKKV</sequence>
<dbReference type="PANTHER" id="PTHR35568:SF1">
    <property type="entry name" value="TRANSCRIPTIONAL REGULATOR DAUR"/>
    <property type="match status" value="1"/>
</dbReference>
<gene>
    <name evidence="2" type="ORF">KCX82_09605</name>
</gene>
<organism evidence="2 3">
    <name type="scientific">Sinanaerobacter chloroacetimidivorans</name>
    <dbReference type="NCBI Taxonomy" id="2818044"/>
    <lineage>
        <taxon>Bacteria</taxon>
        <taxon>Bacillati</taxon>
        <taxon>Bacillota</taxon>
        <taxon>Clostridia</taxon>
        <taxon>Peptostreptococcales</taxon>
        <taxon>Anaerovoracaceae</taxon>
        <taxon>Sinanaerobacter</taxon>
    </lineage>
</organism>
<comment type="caution">
    <text evidence="2">The sequence shown here is derived from an EMBL/GenBank/DDBJ whole genome shotgun (WGS) entry which is preliminary data.</text>
</comment>
<dbReference type="Proteomes" id="UP000675664">
    <property type="component" value="Unassembled WGS sequence"/>
</dbReference>
<dbReference type="PANTHER" id="PTHR35568">
    <property type="entry name" value="TRANSCRIPTIONAL REGULATOR DAUR"/>
    <property type="match status" value="1"/>
</dbReference>
<reference evidence="2" key="2">
    <citation type="submission" date="2021-04" db="EMBL/GenBank/DDBJ databases">
        <authorList>
            <person name="Liu J."/>
        </authorList>
    </citation>
    <scope>NUCLEOTIDE SEQUENCE</scope>
    <source>
        <strain evidence="2">BAD-6</strain>
    </source>
</reference>
<feature type="domain" description="Transcriptional regulator DauR-like HTH" evidence="1">
    <location>
        <begin position="5"/>
        <end position="63"/>
    </location>
</feature>
<dbReference type="Pfam" id="PF13309">
    <property type="entry name" value="HTH_22"/>
    <property type="match status" value="1"/>
</dbReference>
<evidence type="ECO:0000313" key="3">
    <source>
        <dbReference type="Proteomes" id="UP000675664"/>
    </source>
</evidence>
<dbReference type="InterPro" id="IPR039446">
    <property type="entry name" value="DauR-like"/>
</dbReference>
<protein>
    <submittedName>
        <fullName evidence="2">Helix-turn-helix domain-containing protein</fullName>
    </submittedName>
</protein>
<proteinExistence type="predicted"/>
<dbReference type="RefSeq" id="WP_227018254.1">
    <property type="nucleotide sequence ID" value="NZ_JAGSND010000005.1"/>
</dbReference>
<accession>A0A8J7VZQ0</accession>